<evidence type="ECO:0000256" key="1">
    <source>
        <dbReference type="SAM" id="Phobius"/>
    </source>
</evidence>
<gene>
    <name evidence="2" type="ORF">P0Y53_06235</name>
</gene>
<dbReference type="AlphaFoldDB" id="A0AAJ5WVT6"/>
<name>A0AAJ5WVT6_9BACT</name>
<feature type="transmembrane region" description="Helical" evidence="1">
    <location>
        <begin position="113"/>
        <end position="130"/>
    </location>
</feature>
<evidence type="ECO:0000313" key="3">
    <source>
        <dbReference type="Proteomes" id="UP001220610"/>
    </source>
</evidence>
<reference evidence="2" key="1">
    <citation type="submission" date="2023-03" db="EMBL/GenBank/DDBJ databases">
        <title>Andean soil-derived lignocellulolytic bacterial consortium as a source of novel taxa and putative plastic-active enzymes.</title>
        <authorList>
            <person name="Diaz-Garcia L."/>
            <person name="Chuvochina M."/>
            <person name="Feuerriegel G."/>
            <person name="Bunk B."/>
            <person name="Sproer C."/>
            <person name="Streit W.R."/>
            <person name="Rodriguez L.M."/>
            <person name="Overmann J."/>
            <person name="Jimenez D.J."/>
        </authorList>
    </citation>
    <scope>NUCLEOTIDE SEQUENCE</scope>
    <source>
        <strain evidence="2">MAG 7</strain>
    </source>
</reference>
<feature type="transmembrane region" description="Helical" evidence="1">
    <location>
        <begin position="309"/>
        <end position="326"/>
    </location>
</feature>
<proteinExistence type="predicted"/>
<feature type="transmembrane region" description="Helical" evidence="1">
    <location>
        <begin position="160"/>
        <end position="188"/>
    </location>
</feature>
<accession>A0AAJ5WVT6</accession>
<keyword evidence="1" id="KW-0812">Transmembrane</keyword>
<feature type="transmembrane region" description="Helical" evidence="1">
    <location>
        <begin position="80"/>
        <end position="107"/>
    </location>
</feature>
<feature type="transmembrane region" description="Helical" evidence="1">
    <location>
        <begin position="362"/>
        <end position="381"/>
    </location>
</feature>
<dbReference type="Proteomes" id="UP001220610">
    <property type="component" value="Chromosome"/>
</dbReference>
<keyword evidence="1" id="KW-0472">Membrane</keyword>
<keyword evidence="1" id="KW-1133">Transmembrane helix</keyword>
<protein>
    <submittedName>
        <fullName evidence="2">Uncharacterized protein</fullName>
    </submittedName>
</protein>
<sequence length="427" mass="48469">MDPRPNPLPAWQDRLFMLTAIGMALVYLAGCFTPLHLHFDSIRYYDIKDCIEFGCPPDSFAATDFLPYGYTFLLVGLSKLGILSAFSIVLVNCIYLFGTVFFISRIFGRRVHPYLYALILLFHWLMIKFTVHPLSELQYIFFSSASLYCFHQYLQRKSFLFLGLAVVFSLFTVLTRTVGIALLPALVLGALWHHRKQLIPIIQKHKFKLILGGVVLLAGMYFSATQLKVTSYTSSLKENYAGGSRLQLFIDNLLLHFRELGEVLINMPAGKLLDFLPGTAGIALFVVLGLLFLGWITWVCISRKAGIPVYIKLYLLFYAFIILNWPYYDPRFWAPLVPLFAAILLCTPWPRPVFRSLAKVYIGFYLLVGAAAAVYSLKLGFNKAEFAGKHAAGVYRNEYETHFFGKPLSDTATHVDAHIVDLLNKYD</sequence>
<feature type="transmembrane region" description="Helical" evidence="1">
    <location>
        <begin position="209"/>
        <end position="227"/>
    </location>
</feature>
<feature type="transmembrane region" description="Helical" evidence="1">
    <location>
        <begin position="15"/>
        <end position="35"/>
    </location>
</feature>
<feature type="transmembrane region" description="Helical" evidence="1">
    <location>
        <begin position="275"/>
        <end position="297"/>
    </location>
</feature>
<organism evidence="2 3">
    <name type="scientific">Candidatus Pseudobacter hemicellulosilyticus</name>
    <dbReference type="NCBI Taxonomy" id="3121375"/>
    <lineage>
        <taxon>Bacteria</taxon>
        <taxon>Pseudomonadati</taxon>
        <taxon>Bacteroidota</taxon>
        <taxon>Chitinophagia</taxon>
        <taxon>Chitinophagales</taxon>
        <taxon>Chitinophagaceae</taxon>
        <taxon>Pseudobacter</taxon>
    </lineage>
</organism>
<evidence type="ECO:0000313" key="2">
    <source>
        <dbReference type="EMBL" id="WEK37094.1"/>
    </source>
</evidence>
<dbReference type="EMBL" id="CP119311">
    <property type="protein sequence ID" value="WEK37094.1"/>
    <property type="molecule type" value="Genomic_DNA"/>
</dbReference>